<dbReference type="Gene3D" id="3.40.50.720">
    <property type="entry name" value="NAD(P)-binding Rossmann-like Domain"/>
    <property type="match status" value="1"/>
</dbReference>
<accession>A0ABV5XZW9</accession>
<reference evidence="5 6" key="1">
    <citation type="submission" date="2024-09" db="EMBL/GenBank/DDBJ databases">
        <authorList>
            <person name="Sun Q."/>
            <person name="Mori K."/>
        </authorList>
    </citation>
    <scope>NUCLEOTIDE SEQUENCE [LARGE SCALE GENOMIC DNA]</scope>
    <source>
        <strain evidence="5 6">JCM 1334</strain>
    </source>
</reference>
<dbReference type="RefSeq" id="WP_234754850.1">
    <property type="nucleotide sequence ID" value="NZ_BAAAWN010000001.1"/>
</dbReference>
<evidence type="ECO:0000256" key="2">
    <source>
        <dbReference type="ARBA" id="ARBA00023027"/>
    </source>
</evidence>
<gene>
    <name evidence="5" type="ORF">ACFFP1_12395</name>
</gene>
<dbReference type="EMBL" id="JBHMBC010000018">
    <property type="protein sequence ID" value="MFB9820293.1"/>
    <property type="molecule type" value="Genomic_DNA"/>
</dbReference>
<name>A0ABV5XZW9_ARTRM</name>
<protein>
    <submittedName>
        <fullName evidence="5">Gfo/Idh/MocA family protein</fullName>
    </submittedName>
</protein>
<evidence type="ECO:0000256" key="1">
    <source>
        <dbReference type="ARBA" id="ARBA00023002"/>
    </source>
</evidence>
<comment type="caution">
    <text evidence="5">The sequence shown here is derived from an EMBL/GenBank/DDBJ whole genome shotgun (WGS) entry which is preliminary data.</text>
</comment>
<dbReference type="SUPFAM" id="SSF51735">
    <property type="entry name" value="NAD(P)-binding Rossmann-fold domains"/>
    <property type="match status" value="1"/>
</dbReference>
<dbReference type="InterPro" id="IPR000683">
    <property type="entry name" value="Gfo/Idh/MocA-like_OxRdtase_N"/>
</dbReference>
<organism evidence="5 6">
    <name type="scientific">Arthrobacter ramosus</name>
    <dbReference type="NCBI Taxonomy" id="1672"/>
    <lineage>
        <taxon>Bacteria</taxon>
        <taxon>Bacillati</taxon>
        <taxon>Actinomycetota</taxon>
        <taxon>Actinomycetes</taxon>
        <taxon>Micrococcales</taxon>
        <taxon>Micrococcaceae</taxon>
        <taxon>Arthrobacter</taxon>
    </lineage>
</organism>
<evidence type="ECO:0000313" key="6">
    <source>
        <dbReference type="Proteomes" id="UP001589702"/>
    </source>
</evidence>
<keyword evidence="2" id="KW-0520">NAD</keyword>
<proteinExistence type="predicted"/>
<dbReference type="InterPro" id="IPR050463">
    <property type="entry name" value="Gfo/Idh/MocA_oxidrdct_glycsds"/>
</dbReference>
<feature type="domain" description="Gfo/Idh/MocA-like oxidoreductase N-terminal" evidence="3">
    <location>
        <begin position="4"/>
        <end position="116"/>
    </location>
</feature>
<dbReference type="PANTHER" id="PTHR43818:SF11">
    <property type="entry name" value="BCDNA.GH03377"/>
    <property type="match status" value="1"/>
</dbReference>
<sequence>MTHNIGIVGAGNISARYMQGLQKYPELKVNYIADIDHARAATLASEFAVPRSGSADALLADDSIDIVINLTPPNLHARTVIQALEAGKSVYVEKPLATTREDGLLMLKAERENPGILGSAPDTFLGSAGQTARHAIDSGYIGTPIGASAFVRSSRAETWHPSPGFLFQQGGGPVMDMGPYYIAALVNCLGPIRRVSADARIGSETRIVTAPDRTVDEIPVTVNTHASAVFSFASGAIGTVLMSFDIWDTTLPRIEIYGTEGTLSLNDPNTFDGDVRLKRREHGEWQVLEPVTPLFGTVGTPEQHRRGLGVNDLAGALAGGPHRASSSFAFHVLDAMLAIDEAAAAKQTILLESRTERPAPLFNS</sequence>
<dbReference type="SUPFAM" id="SSF55347">
    <property type="entry name" value="Glyceraldehyde-3-phosphate dehydrogenase-like, C-terminal domain"/>
    <property type="match status" value="1"/>
</dbReference>
<dbReference type="Pfam" id="PF01408">
    <property type="entry name" value="GFO_IDH_MocA"/>
    <property type="match status" value="1"/>
</dbReference>
<dbReference type="Proteomes" id="UP001589702">
    <property type="component" value="Unassembled WGS sequence"/>
</dbReference>
<evidence type="ECO:0000259" key="3">
    <source>
        <dbReference type="Pfam" id="PF01408"/>
    </source>
</evidence>
<feature type="domain" description="GFO/IDH/MocA-like oxidoreductase" evidence="4">
    <location>
        <begin position="130"/>
        <end position="263"/>
    </location>
</feature>
<dbReference type="InterPro" id="IPR036291">
    <property type="entry name" value="NAD(P)-bd_dom_sf"/>
</dbReference>
<dbReference type="InterPro" id="IPR055170">
    <property type="entry name" value="GFO_IDH_MocA-like_dom"/>
</dbReference>
<evidence type="ECO:0000259" key="4">
    <source>
        <dbReference type="Pfam" id="PF22725"/>
    </source>
</evidence>
<dbReference type="Pfam" id="PF22725">
    <property type="entry name" value="GFO_IDH_MocA_C3"/>
    <property type="match status" value="1"/>
</dbReference>
<keyword evidence="1" id="KW-0560">Oxidoreductase</keyword>
<keyword evidence="6" id="KW-1185">Reference proteome</keyword>
<dbReference type="Gene3D" id="3.30.360.10">
    <property type="entry name" value="Dihydrodipicolinate Reductase, domain 2"/>
    <property type="match status" value="1"/>
</dbReference>
<evidence type="ECO:0000313" key="5">
    <source>
        <dbReference type="EMBL" id="MFB9820293.1"/>
    </source>
</evidence>
<dbReference type="PANTHER" id="PTHR43818">
    <property type="entry name" value="BCDNA.GH03377"/>
    <property type="match status" value="1"/>
</dbReference>